<organism evidence="8 9">
    <name type="scientific">Fluviispira sanaruensis</name>
    <dbReference type="NCBI Taxonomy" id="2493639"/>
    <lineage>
        <taxon>Bacteria</taxon>
        <taxon>Pseudomonadati</taxon>
        <taxon>Bdellovibrionota</taxon>
        <taxon>Oligoflexia</taxon>
        <taxon>Silvanigrellales</taxon>
        <taxon>Silvanigrellaceae</taxon>
        <taxon>Fluviispira</taxon>
    </lineage>
</organism>
<dbReference type="EC" id="3.5.4.16" evidence="6"/>
<evidence type="ECO:0000313" key="8">
    <source>
        <dbReference type="EMBL" id="BBH53365.1"/>
    </source>
</evidence>
<dbReference type="GO" id="GO:0005525">
    <property type="term" value="F:GTP binding"/>
    <property type="evidence" value="ECO:0007669"/>
    <property type="project" value="UniProtKB-KW"/>
</dbReference>
<reference evidence="8 9" key="1">
    <citation type="submission" date="2018-12" db="EMBL/GenBank/DDBJ databases">
        <title>Rubrispira sanarue gen. nov., sp., nov., a member of the order Silvanigrellales, isolated from a brackish lake in Hamamatsu Japan.</title>
        <authorList>
            <person name="Maejima Y."/>
            <person name="Iino T."/>
            <person name="Muraguchi Y."/>
            <person name="Fukuda K."/>
            <person name="Nojiri H."/>
            <person name="Ohkuma M."/>
            <person name="Moriuchi R."/>
            <person name="Dohra H."/>
            <person name="Kimbara K."/>
            <person name="Shintani M."/>
        </authorList>
    </citation>
    <scope>NUCLEOTIDE SEQUENCE [LARGE SCALE GENOMIC DNA]</scope>
    <source>
        <strain evidence="8 9">RF1110005</strain>
    </source>
</reference>
<dbReference type="HAMAP" id="MF_00223">
    <property type="entry name" value="FolE"/>
    <property type="match status" value="1"/>
</dbReference>
<dbReference type="Proteomes" id="UP000291236">
    <property type="component" value="Chromosome"/>
</dbReference>
<dbReference type="Pfam" id="PF01227">
    <property type="entry name" value="GTP_cyclohydroI"/>
    <property type="match status" value="1"/>
</dbReference>
<evidence type="ECO:0000313" key="9">
    <source>
        <dbReference type="Proteomes" id="UP000291236"/>
    </source>
</evidence>
<dbReference type="KEGG" id="sbf:JCM31447_18080"/>
<dbReference type="Gene3D" id="1.10.286.10">
    <property type="match status" value="1"/>
</dbReference>
<comment type="pathway">
    <text evidence="2 6">Cofactor biosynthesis; 7,8-dihydroneopterin triphosphate biosynthesis; 7,8-dihydroneopterin triphosphate from GTP: step 1/1.</text>
</comment>
<dbReference type="GO" id="GO:0046654">
    <property type="term" value="P:tetrahydrofolate biosynthetic process"/>
    <property type="evidence" value="ECO:0007669"/>
    <property type="project" value="UniProtKB-UniRule"/>
</dbReference>
<keyword evidence="5 6" id="KW-0378">Hydrolase</keyword>
<keyword evidence="6" id="KW-0547">Nucleotide-binding</keyword>
<dbReference type="FunFam" id="3.30.1130.10:FF:000001">
    <property type="entry name" value="GTP cyclohydrolase 1"/>
    <property type="match status" value="1"/>
</dbReference>
<evidence type="ECO:0000256" key="5">
    <source>
        <dbReference type="ARBA" id="ARBA00022801"/>
    </source>
</evidence>
<keyword evidence="4 6" id="KW-0554">One-carbon metabolism</keyword>
<accession>A0A4P2VV16</accession>
<dbReference type="EMBL" id="AP019368">
    <property type="protein sequence ID" value="BBH53365.1"/>
    <property type="molecule type" value="Genomic_DNA"/>
</dbReference>
<dbReference type="InterPro" id="IPR043133">
    <property type="entry name" value="GTP-CH-I_C/QueF"/>
</dbReference>
<protein>
    <recommendedName>
        <fullName evidence="6">GTP cyclohydrolase 1</fullName>
        <ecNumber evidence="6">3.5.4.16</ecNumber>
    </recommendedName>
    <alternativeName>
        <fullName evidence="6">GTP cyclohydrolase I</fullName>
        <shortName evidence="6">GTP-CH-I</shortName>
    </alternativeName>
</protein>
<keyword evidence="6" id="KW-0479">Metal-binding</keyword>
<proteinExistence type="inferred from homology"/>
<dbReference type="NCBIfam" id="TIGR00063">
    <property type="entry name" value="folE"/>
    <property type="match status" value="1"/>
</dbReference>
<dbReference type="SUPFAM" id="SSF55620">
    <property type="entry name" value="Tetrahydrobiopterin biosynthesis enzymes-like"/>
    <property type="match status" value="1"/>
</dbReference>
<sequence length="199" mass="22324">MSPFFKKAVSSNNVTAQEATEAVRTLLRYIGENPNREGLIETPDRYCRALLELTEGYSAKPEEILSTTFESQSDEMVLLKDIEFSSTCEHHLLSFSGKAHVAYIPSEGRIVGLSKLARIVDTFSQRLQVQERLTQQVAEAIQTHLKPQGVAVVFEGMHSCMCVRGVRKQSAKMVTSTMLGLFRESPASRNEFMSFITRN</sequence>
<name>A0A4P2VV16_FLUSA</name>
<dbReference type="AlphaFoldDB" id="A0A4P2VV16"/>
<evidence type="ECO:0000256" key="1">
    <source>
        <dbReference type="ARBA" id="ARBA00001052"/>
    </source>
</evidence>
<evidence type="ECO:0000256" key="6">
    <source>
        <dbReference type="HAMAP-Rule" id="MF_00223"/>
    </source>
</evidence>
<dbReference type="GO" id="GO:0006729">
    <property type="term" value="P:tetrahydrobiopterin biosynthetic process"/>
    <property type="evidence" value="ECO:0007669"/>
    <property type="project" value="TreeGrafter"/>
</dbReference>
<dbReference type="OrthoDB" id="5291417at2"/>
<dbReference type="RefSeq" id="WP_130609054.1">
    <property type="nucleotide sequence ID" value="NZ_AP019368.1"/>
</dbReference>
<keyword evidence="6" id="KW-0342">GTP-binding</keyword>
<feature type="binding site" evidence="6">
    <location>
        <position position="91"/>
    </location>
    <ligand>
        <name>Zn(2+)</name>
        <dbReference type="ChEBI" id="CHEBI:29105"/>
    </ligand>
</feature>
<dbReference type="GO" id="GO:0006730">
    <property type="term" value="P:one-carbon metabolic process"/>
    <property type="evidence" value="ECO:0007669"/>
    <property type="project" value="UniProtKB-UniRule"/>
</dbReference>
<dbReference type="PROSITE" id="PS00859">
    <property type="entry name" value="GTP_CYCLOHYDROL_1_1"/>
    <property type="match status" value="1"/>
</dbReference>
<keyword evidence="9" id="KW-1185">Reference proteome</keyword>
<feature type="domain" description="GTP cyclohydrolase I" evidence="7">
    <location>
        <begin position="20"/>
        <end position="196"/>
    </location>
</feature>
<dbReference type="NCBIfam" id="NF006826">
    <property type="entry name" value="PRK09347.1-3"/>
    <property type="match status" value="1"/>
</dbReference>
<dbReference type="PANTHER" id="PTHR11109:SF7">
    <property type="entry name" value="GTP CYCLOHYDROLASE 1"/>
    <property type="match status" value="1"/>
</dbReference>
<dbReference type="InterPro" id="IPR001474">
    <property type="entry name" value="GTP_CycHdrlase_I"/>
</dbReference>
<dbReference type="GO" id="GO:0008270">
    <property type="term" value="F:zinc ion binding"/>
    <property type="evidence" value="ECO:0007669"/>
    <property type="project" value="UniProtKB-UniRule"/>
</dbReference>
<evidence type="ECO:0000256" key="2">
    <source>
        <dbReference type="ARBA" id="ARBA00005080"/>
    </source>
</evidence>
<comment type="similarity">
    <text evidence="3 6">Belongs to the GTP cyclohydrolase I family.</text>
</comment>
<dbReference type="PANTHER" id="PTHR11109">
    <property type="entry name" value="GTP CYCLOHYDROLASE I"/>
    <property type="match status" value="1"/>
</dbReference>
<comment type="catalytic activity">
    <reaction evidence="1 6">
        <text>GTP + H2O = 7,8-dihydroneopterin 3'-triphosphate + formate + H(+)</text>
        <dbReference type="Rhea" id="RHEA:17473"/>
        <dbReference type="ChEBI" id="CHEBI:15377"/>
        <dbReference type="ChEBI" id="CHEBI:15378"/>
        <dbReference type="ChEBI" id="CHEBI:15740"/>
        <dbReference type="ChEBI" id="CHEBI:37565"/>
        <dbReference type="ChEBI" id="CHEBI:58462"/>
        <dbReference type="EC" id="3.5.4.16"/>
    </reaction>
</comment>
<dbReference type="InterPro" id="IPR020602">
    <property type="entry name" value="GTP_CycHdrlase_I_dom"/>
</dbReference>
<gene>
    <name evidence="6 8" type="primary">folE</name>
    <name evidence="8" type="ORF">JCM31447_18080</name>
</gene>
<dbReference type="InterPro" id="IPR018234">
    <property type="entry name" value="GTP_CycHdrlase_I_CS"/>
</dbReference>
<keyword evidence="6" id="KW-0862">Zinc</keyword>
<dbReference type="NCBIfam" id="NF006825">
    <property type="entry name" value="PRK09347.1-2"/>
    <property type="match status" value="1"/>
</dbReference>
<dbReference type="GO" id="GO:0005737">
    <property type="term" value="C:cytoplasm"/>
    <property type="evidence" value="ECO:0007669"/>
    <property type="project" value="TreeGrafter"/>
</dbReference>
<feature type="binding site" evidence="6">
    <location>
        <position position="160"/>
    </location>
    <ligand>
        <name>Zn(2+)</name>
        <dbReference type="ChEBI" id="CHEBI:29105"/>
    </ligand>
</feature>
<evidence type="ECO:0000256" key="4">
    <source>
        <dbReference type="ARBA" id="ARBA00022563"/>
    </source>
</evidence>
<evidence type="ECO:0000259" key="7">
    <source>
        <dbReference type="Pfam" id="PF01227"/>
    </source>
</evidence>
<comment type="subunit">
    <text evidence="6">Homopolymer.</text>
</comment>
<dbReference type="InterPro" id="IPR043134">
    <property type="entry name" value="GTP-CH-I_N"/>
</dbReference>
<feature type="binding site" evidence="6">
    <location>
        <position position="88"/>
    </location>
    <ligand>
        <name>Zn(2+)</name>
        <dbReference type="ChEBI" id="CHEBI:29105"/>
    </ligand>
</feature>
<dbReference type="Gene3D" id="3.30.1130.10">
    <property type="match status" value="1"/>
</dbReference>
<evidence type="ECO:0000256" key="3">
    <source>
        <dbReference type="ARBA" id="ARBA00008085"/>
    </source>
</evidence>
<dbReference type="PROSITE" id="PS00860">
    <property type="entry name" value="GTP_CYCLOHYDROL_1_2"/>
    <property type="match status" value="1"/>
</dbReference>
<dbReference type="UniPathway" id="UPA00848">
    <property type="reaction ID" value="UER00151"/>
</dbReference>
<dbReference type="GO" id="GO:0003934">
    <property type="term" value="F:GTP cyclohydrolase I activity"/>
    <property type="evidence" value="ECO:0007669"/>
    <property type="project" value="UniProtKB-UniRule"/>
</dbReference>